<sequence>MSETRLIVSDPCIIVPQFSSSKPLGNILQEADLVSASQIELALQDQTCYRDLRIGEILALRGWLKQETADFFVEQWPALLQQKRQMPLGYYLRAAGLLDEQQLRLLLSEQGRIGLRLGALAVLKGWLKPTTLEFFLKYLCPDRQSESPFTQSYPEDCIYGESSSVSSDRDTLTEDTLTEEMSEKEALLEDILETPTIIEDPLIEELFDEDEISNEDTPTQIIIPCSAIPSSSDRAL</sequence>
<dbReference type="RefSeq" id="WP_073601763.1">
    <property type="nucleotide sequence ID" value="NZ_MRCB01000059.1"/>
</dbReference>
<comment type="caution">
    <text evidence="1">The sequence shown here is derived from an EMBL/GenBank/DDBJ whole genome shotgun (WGS) entry which is preliminary data.</text>
</comment>
<name>A0A1U7H722_9CYAN</name>
<protein>
    <recommendedName>
        <fullName evidence="3">Type II secretion system protein GspE N-terminal domain-containing protein</fullName>
    </recommendedName>
</protein>
<keyword evidence="2" id="KW-1185">Reference proteome</keyword>
<reference evidence="1 2" key="1">
    <citation type="submission" date="2016-11" db="EMBL/GenBank/DDBJ databases">
        <title>Draft Genome Sequences of Nine Cyanobacterial Strains from Diverse Habitats.</title>
        <authorList>
            <person name="Zhu T."/>
            <person name="Hou S."/>
            <person name="Lu X."/>
            <person name="Hess W.R."/>
        </authorList>
    </citation>
    <scope>NUCLEOTIDE SEQUENCE [LARGE SCALE GENOMIC DNA]</scope>
    <source>
        <strain evidence="1 2">NIES-593</strain>
    </source>
</reference>
<proteinExistence type="predicted"/>
<dbReference type="SUPFAM" id="SSF160246">
    <property type="entry name" value="EspE N-terminal domain-like"/>
    <property type="match status" value="1"/>
</dbReference>
<dbReference type="STRING" id="1921803.NIES593_22870"/>
<dbReference type="EMBL" id="MRCB01000059">
    <property type="protein sequence ID" value="OKH17722.1"/>
    <property type="molecule type" value="Genomic_DNA"/>
</dbReference>
<gene>
    <name evidence="1" type="ORF">NIES593_22870</name>
</gene>
<dbReference type="InterPro" id="IPR037257">
    <property type="entry name" value="T2SS_E_N_sf"/>
</dbReference>
<accession>A0A1U7H722</accession>
<evidence type="ECO:0008006" key="3">
    <source>
        <dbReference type="Google" id="ProtNLM"/>
    </source>
</evidence>
<organism evidence="1 2">
    <name type="scientific">Hydrococcus rivularis NIES-593</name>
    <dbReference type="NCBI Taxonomy" id="1921803"/>
    <lineage>
        <taxon>Bacteria</taxon>
        <taxon>Bacillati</taxon>
        <taxon>Cyanobacteriota</taxon>
        <taxon>Cyanophyceae</taxon>
        <taxon>Pleurocapsales</taxon>
        <taxon>Hydrococcaceae</taxon>
        <taxon>Hydrococcus</taxon>
    </lineage>
</organism>
<evidence type="ECO:0000313" key="2">
    <source>
        <dbReference type="Proteomes" id="UP000186868"/>
    </source>
</evidence>
<dbReference type="AlphaFoldDB" id="A0A1U7H722"/>
<evidence type="ECO:0000313" key="1">
    <source>
        <dbReference type="EMBL" id="OKH17722.1"/>
    </source>
</evidence>
<dbReference type="Proteomes" id="UP000186868">
    <property type="component" value="Unassembled WGS sequence"/>
</dbReference>